<name>A0AAD5XFD1_9FUNG</name>
<evidence type="ECO:0000259" key="1">
    <source>
        <dbReference type="Pfam" id="PF01764"/>
    </source>
</evidence>
<dbReference type="Proteomes" id="UP001211907">
    <property type="component" value="Unassembled WGS sequence"/>
</dbReference>
<keyword evidence="3" id="KW-1185">Reference proteome</keyword>
<protein>
    <recommendedName>
        <fullName evidence="1">Fungal lipase-type domain-containing protein</fullName>
    </recommendedName>
</protein>
<dbReference type="GO" id="GO:0006629">
    <property type="term" value="P:lipid metabolic process"/>
    <property type="evidence" value="ECO:0007669"/>
    <property type="project" value="InterPro"/>
</dbReference>
<gene>
    <name evidence="2" type="ORF">HK100_002528</name>
</gene>
<evidence type="ECO:0000313" key="3">
    <source>
        <dbReference type="Proteomes" id="UP001211907"/>
    </source>
</evidence>
<comment type="caution">
    <text evidence="2">The sequence shown here is derived from an EMBL/GenBank/DDBJ whole genome shotgun (WGS) entry which is preliminary data.</text>
</comment>
<dbReference type="Pfam" id="PF01764">
    <property type="entry name" value="Lipase_3"/>
    <property type="match status" value="1"/>
</dbReference>
<dbReference type="Gene3D" id="3.40.50.1820">
    <property type="entry name" value="alpha/beta hydrolase"/>
    <property type="match status" value="1"/>
</dbReference>
<dbReference type="EMBL" id="JADGJH010001590">
    <property type="protein sequence ID" value="KAJ3111879.1"/>
    <property type="molecule type" value="Genomic_DNA"/>
</dbReference>
<dbReference type="InterPro" id="IPR029058">
    <property type="entry name" value="AB_hydrolase_fold"/>
</dbReference>
<evidence type="ECO:0000313" key="2">
    <source>
        <dbReference type="EMBL" id="KAJ3111879.1"/>
    </source>
</evidence>
<organism evidence="2 3">
    <name type="scientific">Physocladia obscura</name>
    <dbReference type="NCBI Taxonomy" id="109957"/>
    <lineage>
        <taxon>Eukaryota</taxon>
        <taxon>Fungi</taxon>
        <taxon>Fungi incertae sedis</taxon>
        <taxon>Chytridiomycota</taxon>
        <taxon>Chytridiomycota incertae sedis</taxon>
        <taxon>Chytridiomycetes</taxon>
        <taxon>Chytridiales</taxon>
        <taxon>Chytriomycetaceae</taxon>
        <taxon>Physocladia</taxon>
    </lineage>
</organism>
<accession>A0AAD5XFD1</accession>
<feature type="domain" description="Fungal lipase-type" evidence="1">
    <location>
        <begin position="3"/>
        <end position="82"/>
    </location>
</feature>
<dbReference type="InterPro" id="IPR002921">
    <property type="entry name" value="Fungal_lipase-type"/>
</dbReference>
<reference evidence="2" key="1">
    <citation type="submission" date="2020-05" db="EMBL/GenBank/DDBJ databases">
        <title>Phylogenomic resolution of chytrid fungi.</title>
        <authorList>
            <person name="Stajich J.E."/>
            <person name="Amses K."/>
            <person name="Simmons R."/>
            <person name="Seto K."/>
            <person name="Myers J."/>
            <person name="Bonds A."/>
            <person name="Quandt C.A."/>
            <person name="Barry K."/>
            <person name="Liu P."/>
            <person name="Grigoriev I."/>
            <person name="Longcore J.E."/>
            <person name="James T.Y."/>
        </authorList>
    </citation>
    <scope>NUCLEOTIDE SEQUENCE</scope>
    <source>
        <strain evidence="2">JEL0513</strain>
    </source>
</reference>
<proteinExistence type="predicted"/>
<dbReference type="SUPFAM" id="SSF53474">
    <property type="entry name" value="alpha/beta-Hydrolases"/>
    <property type="match status" value="1"/>
</dbReference>
<dbReference type="AlphaFoldDB" id="A0AAD5XFD1"/>
<sequence length="88" mass="9994">MEDLNNWYNNLQAYLTDFSEYMGYHGYACKGFVKAFTNFMLNPDIWNPLRPAMANNAGLPVYFVGHSLGGAMAELCAIWVKQYAKSID</sequence>